<keyword evidence="2" id="KW-0813">Transport</keyword>
<dbReference type="STRING" id="89059.LAC1533_0494"/>
<evidence type="ECO:0000256" key="4">
    <source>
        <dbReference type="ARBA" id="ARBA00022840"/>
    </source>
</evidence>
<name>A0A0R2KGH3_9LACO</name>
<dbReference type="EMBL" id="JQBK01000021">
    <property type="protein sequence ID" value="KRN85597.1"/>
    <property type="molecule type" value="Genomic_DNA"/>
</dbReference>
<evidence type="ECO:0000259" key="5">
    <source>
        <dbReference type="PROSITE" id="PS50893"/>
    </source>
</evidence>
<dbReference type="PANTHER" id="PTHR42734:SF17">
    <property type="entry name" value="METAL TRANSPORT SYSTEM ATP-BINDING PROTEIN TM_0124-RELATED"/>
    <property type="match status" value="1"/>
</dbReference>
<dbReference type="GO" id="GO:0005524">
    <property type="term" value="F:ATP binding"/>
    <property type="evidence" value="ECO:0007669"/>
    <property type="project" value="UniProtKB-KW"/>
</dbReference>
<organism evidence="6 7">
    <name type="scientific">Ligilactobacillus acidipiscis</name>
    <dbReference type="NCBI Taxonomy" id="89059"/>
    <lineage>
        <taxon>Bacteria</taxon>
        <taxon>Bacillati</taxon>
        <taxon>Bacillota</taxon>
        <taxon>Bacilli</taxon>
        <taxon>Lactobacillales</taxon>
        <taxon>Lactobacillaceae</taxon>
        <taxon>Ligilactobacillus</taxon>
    </lineage>
</organism>
<dbReference type="GO" id="GO:0016887">
    <property type="term" value="F:ATP hydrolysis activity"/>
    <property type="evidence" value="ECO:0007669"/>
    <property type="project" value="InterPro"/>
</dbReference>
<evidence type="ECO:0000313" key="7">
    <source>
        <dbReference type="Proteomes" id="UP000051491"/>
    </source>
</evidence>
<dbReference type="AlphaFoldDB" id="A0A0R2KGH3"/>
<dbReference type="SMART" id="SM00382">
    <property type="entry name" value="AAA"/>
    <property type="match status" value="1"/>
</dbReference>
<evidence type="ECO:0000256" key="2">
    <source>
        <dbReference type="ARBA" id="ARBA00022448"/>
    </source>
</evidence>
<feature type="domain" description="ABC transporter" evidence="5">
    <location>
        <begin position="5"/>
        <end position="217"/>
    </location>
</feature>
<evidence type="ECO:0000313" key="6">
    <source>
        <dbReference type="EMBL" id="KRN85597.1"/>
    </source>
</evidence>
<keyword evidence="3" id="KW-0547">Nucleotide-binding</keyword>
<reference evidence="6 7" key="1">
    <citation type="journal article" date="2015" name="Genome Announc.">
        <title>Expanding the biotechnology potential of lactobacilli through comparative genomics of 213 strains and associated genera.</title>
        <authorList>
            <person name="Sun Z."/>
            <person name="Harris H.M."/>
            <person name="McCann A."/>
            <person name="Guo C."/>
            <person name="Argimon S."/>
            <person name="Zhang W."/>
            <person name="Yang X."/>
            <person name="Jeffery I.B."/>
            <person name="Cooney J.C."/>
            <person name="Kagawa T.F."/>
            <person name="Liu W."/>
            <person name="Song Y."/>
            <person name="Salvetti E."/>
            <person name="Wrobel A."/>
            <person name="Rasinkangas P."/>
            <person name="Parkhill J."/>
            <person name="Rea M.C."/>
            <person name="O'Sullivan O."/>
            <person name="Ritari J."/>
            <person name="Douillard F.P."/>
            <person name="Paul Ross R."/>
            <person name="Yang R."/>
            <person name="Briner A.E."/>
            <person name="Felis G.E."/>
            <person name="de Vos W.M."/>
            <person name="Barrangou R."/>
            <person name="Klaenhammer T.R."/>
            <person name="Caufield P.W."/>
            <person name="Cui Y."/>
            <person name="Zhang H."/>
            <person name="O'Toole P.W."/>
        </authorList>
    </citation>
    <scope>NUCLEOTIDE SEQUENCE [LARGE SCALE GENOMIC DNA]</scope>
    <source>
        <strain evidence="6 7">DSM 15353</strain>
    </source>
</reference>
<comment type="caution">
    <text evidence="6">The sequence shown here is derived from an EMBL/GenBank/DDBJ whole genome shotgun (WGS) entry which is preliminary data.</text>
</comment>
<dbReference type="Proteomes" id="UP000051491">
    <property type="component" value="Unassembled WGS sequence"/>
</dbReference>
<dbReference type="OrthoDB" id="9806726at2"/>
<dbReference type="PATRIC" id="fig|89059.3.peg.956"/>
<proteinExistence type="inferred from homology"/>
<comment type="similarity">
    <text evidence="1">Belongs to the ABC transporter superfamily.</text>
</comment>
<gene>
    <name evidence="6" type="ORF">IV43_GL000911</name>
</gene>
<dbReference type="InterPro" id="IPR027417">
    <property type="entry name" value="P-loop_NTPase"/>
</dbReference>
<dbReference type="RefSeq" id="WP_010497084.1">
    <property type="nucleotide sequence ID" value="NZ_JQBK01000021.1"/>
</dbReference>
<dbReference type="PROSITE" id="PS50893">
    <property type="entry name" value="ABC_TRANSPORTER_2"/>
    <property type="match status" value="1"/>
</dbReference>
<dbReference type="Gene3D" id="3.40.50.300">
    <property type="entry name" value="P-loop containing nucleotide triphosphate hydrolases"/>
    <property type="match status" value="1"/>
</dbReference>
<dbReference type="InterPro" id="IPR003593">
    <property type="entry name" value="AAA+_ATPase"/>
</dbReference>
<evidence type="ECO:0000256" key="3">
    <source>
        <dbReference type="ARBA" id="ARBA00022741"/>
    </source>
</evidence>
<dbReference type="InterPro" id="IPR050153">
    <property type="entry name" value="Metal_Ion_Import_ABC"/>
</dbReference>
<dbReference type="InterPro" id="IPR003439">
    <property type="entry name" value="ABC_transporter-like_ATP-bd"/>
</dbReference>
<dbReference type="Pfam" id="PF00005">
    <property type="entry name" value="ABC_tran"/>
    <property type="match status" value="1"/>
</dbReference>
<evidence type="ECO:0000256" key="1">
    <source>
        <dbReference type="ARBA" id="ARBA00005417"/>
    </source>
</evidence>
<dbReference type="PANTHER" id="PTHR42734">
    <property type="entry name" value="METAL TRANSPORT SYSTEM ATP-BINDING PROTEIN TM_0124-RELATED"/>
    <property type="match status" value="1"/>
</dbReference>
<keyword evidence="4 6" id="KW-0067">ATP-binding</keyword>
<protein>
    <submittedName>
        <fullName evidence="6">ABC transporter ATP-binding protein</fullName>
    </submittedName>
</protein>
<sequence length="219" mass="25067">MENIITVSHLDLRIPDRLLFSDLNFSFPKNKLTCITGENGVGKTTLIKHILEDLRRHQNQHVQATISRNKIQYVPQLRNIDDDYPLNIRDFVSFGLKKRLLPWNSKKMKAKVEHILAETKLTKIADQPLGHASGGEKQRAYLAQALCSDPELLILDEATASLDTESKNFLLHMLKSIMRDKNLTVLFITHDPELIEKYGDYELKLQNHTANLSQKEAAN</sequence>
<accession>A0A0R2KGH3</accession>
<dbReference type="SUPFAM" id="SSF52540">
    <property type="entry name" value="P-loop containing nucleoside triphosphate hydrolases"/>
    <property type="match status" value="1"/>
</dbReference>